<accession>A0AA39IGZ3</accession>
<sequence>MSTRVVEFGMNHAIGHNWDDELKDFMQGLIDSVHQSAGDTSTVFGFTFTHPALENAVHIPFRTRNQNTAEVMMRRLQHQTQSRGLTTFNNEMKIVATALHPPSGRGRVKDTVEAHLAIKVNHKSILKIKNTDSLCLARAIVVAIAAADLRQFKNEKLIQMSSQQREQRVQNCDTLKKRVQRLKSTESMQRKKALELLRNAGVRTD</sequence>
<evidence type="ECO:0000313" key="2">
    <source>
        <dbReference type="Proteomes" id="UP001175271"/>
    </source>
</evidence>
<dbReference type="AlphaFoldDB" id="A0AA39IGZ3"/>
<name>A0AA39IGZ3_9BILA</name>
<protein>
    <submittedName>
        <fullName evidence="1">Uncharacterized protein</fullName>
    </submittedName>
</protein>
<dbReference type="Proteomes" id="UP001175271">
    <property type="component" value="Unassembled WGS sequence"/>
</dbReference>
<dbReference type="EMBL" id="JAUCMV010000001">
    <property type="protein sequence ID" value="KAK0423371.1"/>
    <property type="molecule type" value="Genomic_DNA"/>
</dbReference>
<gene>
    <name evidence="1" type="ORF">QR680_008109</name>
</gene>
<evidence type="ECO:0000313" key="1">
    <source>
        <dbReference type="EMBL" id="KAK0423371.1"/>
    </source>
</evidence>
<proteinExistence type="predicted"/>
<keyword evidence="2" id="KW-1185">Reference proteome</keyword>
<comment type="caution">
    <text evidence="1">The sequence shown here is derived from an EMBL/GenBank/DDBJ whole genome shotgun (WGS) entry which is preliminary data.</text>
</comment>
<reference evidence="1" key="1">
    <citation type="submission" date="2023-06" db="EMBL/GenBank/DDBJ databases">
        <title>Genomic analysis of the entomopathogenic nematode Steinernema hermaphroditum.</title>
        <authorList>
            <person name="Schwarz E.M."/>
            <person name="Heppert J.K."/>
            <person name="Baniya A."/>
            <person name="Schwartz H.T."/>
            <person name="Tan C.-H."/>
            <person name="Antoshechkin I."/>
            <person name="Sternberg P.W."/>
            <person name="Goodrich-Blair H."/>
            <person name="Dillman A.R."/>
        </authorList>
    </citation>
    <scope>NUCLEOTIDE SEQUENCE</scope>
    <source>
        <strain evidence="1">PS9179</strain>
        <tissue evidence="1">Whole animal</tissue>
    </source>
</reference>
<organism evidence="1 2">
    <name type="scientific">Steinernema hermaphroditum</name>
    <dbReference type="NCBI Taxonomy" id="289476"/>
    <lineage>
        <taxon>Eukaryota</taxon>
        <taxon>Metazoa</taxon>
        <taxon>Ecdysozoa</taxon>
        <taxon>Nematoda</taxon>
        <taxon>Chromadorea</taxon>
        <taxon>Rhabditida</taxon>
        <taxon>Tylenchina</taxon>
        <taxon>Panagrolaimomorpha</taxon>
        <taxon>Strongyloidoidea</taxon>
        <taxon>Steinernematidae</taxon>
        <taxon>Steinernema</taxon>
    </lineage>
</organism>